<feature type="domain" description="Core-binding (CB)" evidence="5">
    <location>
        <begin position="16"/>
        <end position="90"/>
    </location>
</feature>
<gene>
    <name evidence="6" type="ORF">SAMN04488539_0281</name>
</gene>
<evidence type="ECO:0000259" key="5">
    <source>
        <dbReference type="PROSITE" id="PS51900"/>
    </source>
</evidence>
<dbReference type="eggNOG" id="COG4974">
    <property type="taxonomic scope" value="Bacteria"/>
</dbReference>
<dbReference type="OrthoDB" id="4137935at2"/>
<dbReference type="PANTHER" id="PTHR30349">
    <property type="entry name" value="PHAGE INTEGRASE-RELATED"/>
    <property type="match status" value="1"/>
</dbReference>
<dbReference type="EMBL" id="LT629765">
    <property type="protein sequence ID" value="SDR76014.1"/>
    <property type="molecule type" value="Genomic_DNA"/>
</dbReference>
<reference evidence="6 7" key="1">
    <citation type="submission" date="2016-10" db="EMBL/GenBank/DDBJ databases">
        <authorList>
            <person name="de Groot N.N."/>
        </authorList>
    </citation>
    <scope>NUCLEOTIDE SEQUENCE [LARGE SCALE GENOMIC DNA]</scope>
    <source>
        <strain evidence="6 7">DSM 45434</strain>
    </source>
</reference>
<evidence type="ECO:0000313" key="6">
    <source>
        <dbReference type="EMBL" id="SDR76014.1"/>
    </source>
</evidence>
<dbReference type="Gene3D" id="1.10.150.130">
    <property type="match status" value="1"/>
</dbReference>
<keyword evidence="1 3" id="KW-0238">DNA-binding</keyword>
<dbReference type="InterPro" id="IPR011010">
    <property type="entry name" value="DNA_brk_join_enz"/>
</dbReference>
<dbReference type="AlphaFoldDB" id="A0A1H1LN39"/>
<dbReference type="STRING" id="1203190.GCA_000312345_00489"/>
<dbReference type="GO" id="GO:0015074">
    <property type="term" value="P:DNA integration"/>
    <property type="evidence" value="ECO:0007669"/>
    <property type="project" value="InterPro"/>
</dbReference>
<dbReference type="InterPro" id="IPR050090">
    <property type="entry name" value="Tyrosine_recombinase_XerCD"/>
</dbReference>
<evidence type="ECO:0000259" key="4">
    <source>
        <dbReference type="PROSITE" id="PS51898"/>
    </source>
</evidence>
<evidence type="ECO:0000256" key="1">
    <source>
        <dbReference type="ARBA" id="ARBA00023125"/>
    </source>
</evidence>
<organism evidence="6 7">
    <name type="scientific">Corynebacterium timonense</name>
    <dbReference type="NCBI Taxonomy" id="441500"/>
    <lineage>
        <taxon>Bacteria</taxon>
        <taxon>Bacillati</taxon>
        <taxon>Actinomycetota</taxon>
        <taxon>Actinomycetes</taxon>
        <taxon>Mycobacteriales</taxon>
        <taxon>Corynebacteriaceae</taxon>
        <taxon>Corynebacterium</taxon>
    </lineage>
</organism>
<evidence type="ECO:0000313" key="7">
    <source>
        <dbReference type="Proteomes" id="UP000182237"/>
    </source>
</evidence>
<dbReference type="CDD" id="cd00397">
    <property type="entry name" value="DNA_BRE_C"/>
    <property type="match status" value="1"/>
</dbReference>
<accession>A0A1H1LN39</accession>
<protein>
    <submittedName>
        <fullName evidence="6">Site-specific recombinase XerD</fullName>
    </submittedName>
</protein>
<dbReference type="InterPro" id="IPR013762">
    <property type="entry name" value="Integrase-like_cat_sf"/>
</dbReference>
<evidence type="ECO:0000256" key="2">
    <source>
        <dbReference type="ARBA" id="ARBA00023172"/>
    </source>
</evidence>
<dbReference type="SUPFAM" id="SSF56349">
    <property type="entry name" value="DNA breaking-rejoining enzymes"/>
    <property type="match status" value="1"/>
</dbReference>
<sequence length="294" mass="32725">MEALNPVPPGREHWVVSPQRAAAEWVGGYRGSTRASYGRALRAWLWWCEDSHLDPWSVSRIHIERYLATMPPKAAQAAATAICGFYRDAHGRGLTRTDLAWGVRRPRVGRGPSGTFATPDELRRILATARTVEDVDVRALVSTLIVTGFRLGETLALDVDDCDTTDGVRVTLLRKHGHTDILPLPSPAREDVAALLSRRSTGPVFRHRGRRMDSQTARRWVTAIAEEAGCEQRITPHSLRRSFVTLARDLGLEDAEIMAMTGHVDASMIDFYDRGRRQRDGAAGREVAAWLEQA</sequence>
<name>A0A1H1LN39_9CORY</name>
<keyword evidence="7" id="KW-1185">Reference proteome</keyword>
<dbReference type="GO" id="GO:0006310">
    <property type="term" value="P:DNA recombination"/>
    <property type="evidence" value="ECO:0007669"/>
    <property type="project" value="UniProtKB-KW"/>
</dbReference>
<proteinExistence type="predicted"/>
<dbReference type="GO" id="GO:0003677">
    <property type="term" value="F:DNA binding"/>
    <property type="evidence" value="ECO:0007669"/>
    <property type="project" value="UniProtKB-UniRule"/>
</dbReference>
<dbReference type="RefSeq" id="WP_019193356.1">
    <property type="nucleotide sequence ID" value="NZ_LT629765.1"/>
</dbReference>
<dbReference type="Pfam" id="PF00589">
    <property type="entry name" value="Phage_integrase"/>
    <property type="match status" value="1"/>
</dbReference>
<dbReference type="PANTHER" id="PTHR30349:SF81">
    <property type="entry name" value="TYROSINE RECOMBINASE XERC"/>
    <property type="match status" value="1"/>
</dbReference>
<dbReference type="Gene3D" id="1.10.443.10">
    <property type="entry name" value="Intergrase catalytic core"/>
    <property type="match status" value="1"/>
</dbReference>
<dbReference type="PROSITE" id="PS51898">
    <property type="entry name" value="TYR_RECOMBINASE"/>
    <property type="match status" value="1"/>
</dbReference>
<feature type="domain" description="Tyr recombinase" evidence="4">
    <location>
        <begin position="112"/>
        <end position="285"/>
    </location>
</feature>
<dbReference type="Proteomes" id="UP000182237">
    <property type="component" value="Chromosome I"/>
</dbReference>
<evidence type="ECO:0000256" key="3">
    <source>
        <dbReference type="PROSITE-ProRule" id="PRU01248"/>
    </source>
</evidence>
<dbReference type="PROSITE" id="PS51900">
    <property type="entry name" value="CB"/>
    <property type="match status" value="1"/>
</dbReference>
<dbReference type="InterPro" id="IPR044068">
    <property type="entry name" value="CB"/>
</dbReference>
<keyword evidence="2" id="KW-0233">DNA recombination</keyword>
<dbReference type="InterPro" id="IPR010998">
    <property type="entry name" value="Integrase_recombinase_N"/>
</dbReference>
<dbReference type="InterPro" id="IPR002104">
    <property type="entry name" value="Integrase_catalytic"/>
</dbReference>